<dbReference type="PANTHER" id="PTHR37166:SF1">
    <property type="entry name" value="PROTEIN FLAG"/>
    <property type="match status" value="1"/>
</dbReference>
<name>A0A3M8DB52_9BACL</name>
<dbReference type="AlphaFoldDB" id="A0A3M8DB52"/>
<evidence type="ECO:0000313" key="1">
    <source>
        <dbReference type="EMBL" id="RNB85226.1"/>
    </source>
</evidence>
<dbReference type="EMBL" id="RHHT01000004">
    <property type="protein sequence ID" value="RNB85226.1"/>
    <property type="molecule type" value="Genomic_DNA"/>
</dbReference>
<dbReference type="Gene3D" id="3.30.160.170">
    <property type="entry name" value="FlaG-like"/>
    <property type="match status" value="1"/>
</dbReference>
<dbReference type="NCBIfam" id="NF005834">
    <property type="entry name" value="PRK07738.1"/>
    <property type="match status" value="1"/>
</dbReference>
<protein>
    <submittedName>
        <fullName evidence="1">Flagellar protein FlaG</fullName>
    </submittedName>
</protein>
<dbReference type="InterPro" id="IPR035924">
    <property type="entry name" value="FlaG-like_sf"/>
</dbReference>
<dbReference type="Proteomes" id="UP000281915">
    <property type="component" value="Unassembled WGS sequence"/>
</dbReference>
<keyword evidence="1" id="KW-0282">Flagellum</keyword>
<proteinExistence type="predicted"/>
<comment type="caution">
    <text evidence="1">The sequence shown here is derived from an EMBL/GenBank/DDBJ whole genome shotgun (WGS) entry which is preliminary data.</text>
</comment>
<evidence type="ECO:0000313" key="2">
    <source>
        <dbReference type="Proteomes" id="UP000281915"/>
    </source>
</evidence>
<sequence>MSIQGSNAAGYVKVPYVDQFQGTGNKLTAQSGDPQVAGYQQENSITRADLEREVESLNKFMQSSSTHLKFTLHEKLNEYYVQIINDHDGTVVREIPSKKIMDMVAKMHEMIGLLVDEKR</sequence>
<organism evidence="1 2">
    <name type="scientific">Brevibacillus panacihumi</name>
    <dbReference type="NCBI Taxonomy" id="497735"/>
    <lineage>
        <taxon>Bacteria</taxon>
        <taxon>Bacillati</taxon>
        <taxon>Bacillota</taxon>
        <taxon>Bacilli</taxon>
        <taxon>Bacillales</taxon>
        <taxon>Paenibacillaceae</taxon>
        <taxon>Brevibacillus</taxon>
    </lineage>
</organism>
<keyword evidence="1" id="KW-0969">Cilium</keyword>
<dbReference type="PANTHER" id="PTHR37166">
    <property type="entry name" value="PROTEIN FLAG"/>
    <property type="match status" value="1"/>
</dbReference>
<accession>A0A3M8DB52</accession>
<reference evidence="1 2" key="1">
    <citation type="submission" date="2018-10" db="EMBL/GenBank/DDBJ databases">
        <title>Phylogenomics of Brevibacillus.</title>
        <authorList>
            <person name="Dunlap C."/>
        </authorList>
    </citation>
    <scope>NUCLEOTIDE SEQUENCE [LARGE SCALE GENOMIC DNA]</scope>
    <source>
        <strain evidence="1 2">JCM 15085</strain>
    </source>
</reference>
<dbReference type="SUPFAM" id="SSF160214">
    <property type="entry name" value="FlaG-like"/>
    <property type="match status" value="1"/>
</dbReference>
<keyword evidence="1" id="KW-0966">Cell projection</keyword>
<dbReference type="Pfam" id="PF03646">
    <property type="entry name" value="FlaG"/>
    <property type="match status" value="1"/>
</dbReference>
<dbReference type="InterPro" id="IPR005186">
    <property type="entry name" value="FlaG"/>
</dbReference>
<dbReference type="RefSeq" id="WP_122912230.1">
    <property type="nucleotide sequence ID" value="NZ_RHHT01000004.1"/>
</dbReference>
<gene>
    <name evidence="1" type="primary">flaG</name>
    <name evidence="1" type="ORF">EDM58_04140</name>
</gene>